<feature type="region of interest" description="Disordered" evidence="1">
    <location>
        <begin position="146"/>
        <end position="200"/>
    </location>
</feature>
<dbReference type="NCBIfam" id="NF008528">
    <property type="entry name" value="PRK11463.1-2"/>
    <property type="match status" value="1"/>
</dbReference>
<feature type="compositionally biased region" description="Low complexity" evidence="1">
    <location>
        <begin position="146"/>
        <end position="157"/>
    </location>
</feature>
<proteinExistence type="predicted"/>
<dbReference type="EMBL" id="CANL01000035">
    <property type="protein sequence ID" value="CCM64497.1"/>
    <property type="molecule type" value="Genomic_DNA"/>
</dbReference>
<dbReference type="InterPro" id="IPR007313">
    <property type="entry name" value="FxsA"/>
</dbReference>
<dbReference type="eggNOG" id="COG3030">
    <property type="taxonomic scope" value="Bacteria"/>
</dbReference>
<dbReference type="OrthoDB" id="9792788at2"/>
<keyword evidence="2" id="KW-1133">Transmembrane helix</keyword>
<keyword evidence="2" id="KW-0472">Membrane</keyword>
<comment type="caution">
    <text evidence="3">The sequence shown here is derived from an EMBL/GenBank/DDBJ whole genome shotgun (WGS) entry which is preliminary data.</text>
</comment>
<protein>
    <recommendedName>
        <fullName evidence="5">FxsA cytoplasmic membrane protein</fullName>
    </recommendedName>
</protein>
<name>R4Z6F4_9ACTN</name>
<feature type="transmembrane region" description="Helical" evidence="2">
    <location>
        <begin position="29"/>
        <end position="47"/>
    </location>
</feature>
<evidence type="ECO:0000313" key="3">
    <source>
        <dbReference type="EMBL" id="CCM64497.1"/>
    </source>
</evidence>
<dbReference type="HOGENOM" id="CLU_085083_2_2_11"/>
<dbReference type="PANTHER" id="PTHR35335">
    <property type="entry name" value="UPF0716 PROTEIN FXSA"/>
    <property type="match status" value="1"/>
</dbReference>
<gene>
    <name evidence="3" type="ORF">BN381_400015</name>
</gene>
<dbReference type="Pfam" id="PF04186">
    <property type="entry name" value="FxsA"/>
    <property type="match status" value="1"/>
</dbReference>
<evidence type="ECO:0000256" key="1">
    <source>
        <dbReference type="SAM" id="MobiDB-lite"/>
    </source>
</evidence>
<sequence>MFLVLLLLLVVVPLAELWAIIAVSDAIGGWPTIALLLFDSLLGAWLLKRQGKGVMAKVDNRLRANELPTDELVDGVLILGASALMITPGFITDITGFLLLLPVTRIPLRSLLKRRFTAKMGQGFQFVSMGSPGGAGGFGFSGGFGRASTSTSARSSTPQGAGRIWDAEVVEPDAELSDPGVSDPGPGGQGPGRPTGPDSG</sequence>
<keyword evidence="2" id="KW-0812">Transmembrane</keyword>
<evidence type="ECO:0000256" key="2">
    <source>
        <dbReference type="SAM" id="Phobius"/>
    </source>
</evidence>
<organism evidence="3 4">
    <name type="scientific">Candidatus Neomicrothrix parvicella RN1</name>
    <dbReference type="NCBI Taxonomy" id="1229780"/>
    <lineage>
        <taxon>Bacteria</taxon>
        <taxon>Bacillati</taxon>
        <taxon>Actinomycetota</taxon>
        <taxon>Acidimicrobiia</taxon>
        <taxon>Acidimicrobiales</taxon>
        <taxon>Microthrixaceae</taxon>
        <taxon>Candidatus Neomicrothrix</taxon>
    </lineage>
</organism>
<dbReference type="GO" id="GO:0016020">
    <property type="term" value="C:membrane"/>
    <property type="evidence" value="ECO:0007669"/>
    <property type="project" value="InterPro"/>
</dbReference>
<dbReference type="RefSeq" id="WP_012228672.1">
    <property type="nucleotide sequence ID" value="NZ_HG422565.1"/>
</dbReference>
<evidence type="ECO:0008006" key="5">
    <source>
        <dbReference type="Google" id="ProtNLM"/>
    </source>
</evidence>
<dbReference type="STRING" id="1229780.BN381_400015"/>
<reference evidence="3 4" key="1">
    <citation type="journal article" date="2013" name="ISME J.">
        <title>Metabolic model for the filamentous 'Candidatus Microthrix parvicella' based on genomic and metagenomic analyses.</title>
        <authorList>
            <person name="Jon McIlroy S."/>
            <person name="Kristiansen R."/>
            <person name="Albertsen M."/>
            <person name="Michael Karst S."/>
            <person name="Rossetti S."/>
            <person name="Lund Nielsen J."/>
            <person name="Tandoi V."/>
            <person name="James Seviour R."/>
            <person name="Nielsen P.H."/>
        </authorList>
    </citation>
    <scope>NUCLEOTIDE SEQUENCE [LARGE SCALE GENOMIC DNA]</scope>
    <source>
        <strain evidence="3 4">RN1</strain>
    </source>
</reference>
<accession>R4Z6F4</accession>
<dbReference type="AlphaFoldDB" id="R4Z6F4"/>
<dbReference type="Proteomes" id="UP000018291">
    <property type="component" value="Unassembled WGS sequence"/>
</dbReference>
<dbReference type="PANTHER" id="PTHR35335:SF1">
    <property type="entry name" value="UPF0716 PROTEIN FXSA"/>
    <property type="match status" value="1"/>
</dbReference>
<evidence type="ECO:0000313" key="4">
    <source>
        <dbReference type="Proteomes" id="UP000018291"/>
    </source>
</evidence>
<feature type="compositionally biased region" description="Gly residues" evidence="1">
    <location>
        <begin position="185"/>
        <end position="200"/>
    </location>
</feature>
<keyword evidence="4" id="KW-1185">Reference proteome</keyword>